<dbReference type="InterPro" id="IPR012616">
    <property type="entry name" value="CDP-OH_P_trans_C"/>
</dbReference>
<evidence type="ECO:0000256" key="15">
    <source>
        <dbReference type="RuleBase" id="RU003750"/>
    </source>
</evidence>
<keyword evidence="7 15" id="KW-0808">Transferase</keyword>
<evidence type="ECO:0000313" key="18">
    <source>
        <dbReference type="EMBL" id="TCT05413.1"/>
    </source>
</evidence>
<dbReference type="OrthoDB" id="9777147at2"/>
<accession>A0A4R3LXV7</accession>
<comment type="caution">
    <text evidence="18">The sequence shown here is derived from an EMBL/GenBank/DDBJ whole genome shotgun (WGS) entry which is preliminary data.</text>
</comment>
<keyword evidence="10" id="KW-0443">Lipid metabolism</keyword>
<evidence type="ECO:0000256" key="2">
    <source>
        <dbReference type="ARBA" id="ARBA00004127"/>
    </source>
</evidence>
<dbReference type="InterPro" id="IPR004533">
    <property type="entry name" value="CDP-diaglyc--ser_O-PTrfase"/>
</dbReference>
<evidence type="ECO:0000256" key="6">
    <source>
        <dbReference type="ARBA" id="ARBA00022516"/>
    </source>
</evidence>
<evidence type="ECO:0000256" key="3">
    <source>
        <dbReference type="ARBA" id="ARBA00010441"/>
    </source>
</evidence>
<evidence type="ECO:0000256" key="7">
    <source>
        <dbReference type="ARBA" id="ARBA00022679"/>
    </source>
</evidence>
<dbReference type="PANTHER" id="PTHR14269">
    <property type="entry name" value="CDP-DIACYLGLYCEROL--GLYCEROL-3-PHOSPHATE 3-PHOSPHATIDYLTRANSFERASE-RELATED"/>
    <property type="match status" value="1"/>
</dbReference>
<organism evidence="18 19">
    <name type="scientific">Tepidamorphus gemmatus</name>
    <dbReference type="NCBI Taxonomy" id="747076"/>
    <lineage>
        <taxon>Bacteria</taxon>
        <taxon>Pseudomonadati</taxon>
        <taxon>Pseudomonadota</taxon>
        <taxon>Alphaproteobacteria</taxon>
        <taxon>Hyphomicrobiales</taxon>
        <taxon>Tepidamorphaceae</taxon>
        <taxon>Tepidamorphus</taxon>
    </lineage>
</organism>
<dbReference type="InterPro" id="IPR043130">
    <property type="entry name" value="CDP-OH_PTrfase_TM_dom"/>
</dbReference>
<keyword evidence="19" id="KW-1185">Reference proteome</keyword>
<dbReference type="AlphaFoldDB" id="A0A4R3LXV7"/>
<evidence type="ECO:0000256" key="12">
    <source>
        <dbReference type="ARBA" id="ARBA00023209"/>
    </source>
</evidence>
<evidence type="ECO:0000256" key="13">
    <source>
        <dbReference type="ARBA" id="ARBA00023264"/>
    </source>
</evidence>
<dbReference type="GO" id="GO:0012505">
    <property type="term" value="C:endomembrane system"/>
    <property type="evidence" value="ECO:0007669"/>
    <property type="project" value="UniProtKB-SubCell"/>
</dbReference>
<dbReference type="NCBIfam" id="TIGR00473">
    <property type="entry name" value="pssA"/>
    <property type="match status" value="1"/>
</dbReference>
<evidence type="ECO:0000256" key="10">
    <source>
        <dbReference type="ARBA" id="ARBA00023098"/>
    </source>
</evidence>
<evidence type="ECO:0000313" key="19">
    <source>
        <dbReference type="Proteomes" id="UP000295678"/>
    </source>
</evidence>
<dbReference type="InterPro" id="IPR000462">
    <property type="entry name" value="CDP-OH_P_trans"/>
</dbReference>
<evidence type="ECO:0000259" key="17">
    <source>
        <dbReference type="Pfam" id="PF08009"/>
    </source>
</evidence>
<keyword evidence="8 16" id="KW-0812">Transmembrane</keyword>
<dbReference type="PROSITE" id="PS00379">
    <property type="entry name" value="CDP_ALCOHOL_P_TRANSF"/>
    <property type="match status" value="1"/>
</dbReference>
<dbReference type="InterPro" id="IPR048254">
    <property type="entry name" value="CDP_ALCOHOL_P_TRANSF_CS"/>
</dbReference>
<evidence type="ECO:0000256" key="9">
    <source>
        <dbReference type="ARBA" id="ARBA00022989"/>
    </source>
</evidence>
<dbReference type="GO" id="GO:0016020">
    <property type="term" value="C:membrane"/>
    <property type="evidence" value="ECO:0007669"/>
    <property type="project" value="InterPro"/>
</dbReference>
<evidence type="ECO:0000256" key="14">
    <source>
        <dbReference type="ARBA" id="ARBA00032361"/>
    </source>
</evidence>
<evidence type="ECO:0000256" key="5">
    <source>
        <dbReference type="ARBA" id="ARBA00017171"/>
    </source>
</evidence>
<evidence type="ECO:0000256" key="1">
    <source>
        <dbReference type="ARBA" id="ARBA00000287"/>
    </source>
</evidence>
<dbReference type="Pfam" id="PF08009">
    <property type="entry name" value="CDP-OH_P_tran_2"/>
    <property type="match status" value="1"/>
</dbReference>
<evidence type="ECO:0000256" key="4">
    <source>
        <dbReference type="ARBA" id="ARBA00013174"/>
    </source>
</evidence>
<keyword evidence="12" id="KW-0594">Phospholipid biosynthesis</keyword>
<sequence length="279" mass="29931">MSMPFPPFEPDAPVGRHRRIRRVPLRMLLPSILTLLALCSGLTSIRMSFEGRFEIAIAAIVLAAVLDALDGRVARFLKSTSRFGAELDSLADFVNFGVAPAILLYAWVLNGLGNIGWIAGLVFAVCAALRLARFNVQLDDPGRPAWAGDFFTGVPAPAGALTVLLPVYLHLSGLPAFEAEAPLVLIYELAIAFLMISRLPTFSGKRIGERIPRDMVLPVFMGVVLLVAVLIAFPWPTLTAATLAYLAALPFAYSAHRKRAAAHAEQDRAESGEGAAGGQ</sequence>
<dbReference type="PANTHER" id="PTHR14269:SF61">
    <property type="entry name" value="CDP-DIACYLGLYCEROL--SERINE O-PHOSPHATIDYLTRANSFERASE"/>
    <property type="match status" value="1"/>
</dbReference>
<protein>
    <recommendedName>
        <fullName evidence="5">CDP-diacylglycerol--serine O-phosphatidyltransferase</fullName>
        <ecNumber evidence="4">2.7.8.8</ecNumber>
    </recommendedName>
    <alternativeName>
        <fullName evidence="14">Phosphatidylserine synthase</fullName>
    </alternativeName>
</protein>
<feature type="transmembrane region" description="Helical" evidence="16">
    <location>
        <begin position="181"/>
        <end position="203"/>
    </location>
</feature>
<reference evidence="18 19" key="1">
    <citation type="submission" date="2019-03" db="EMBL/GenBank/DDBJ databases">
        <title>Genomic Encyclopedia of Type Strains, Phase IV (KMG-IV): sequencing the most valuable type-strain genomes for metagenomic binning, comparative biology and taxonomic classification.</title>
        <authorList>
            <person name="Goeker M."/>
        </authorList>
    </citation>
    <scope>NUCLEOTIDE SEQUENCE [LARGE SCALE GENOMIC DNA]</scope>
    <source>
        <strain evidence="18 19">DSM 19345</strain>
    </source>
</reference>
<keyword evidence="9 16" id="KW-1133">Transmembrane helix</keyword>
<dbReference type="GO" id="GO:0008654">
    <property type="term" value="P:phospholipid biosynthetic process"/>
    <property type="evidence" value="ECO:0007669"/>
    <property type="project" value="UniProtKB-KW"/>
</dbReference>
<feature type="transmembrane region" description="Helical" evidence="16">
    <location>
        <begin position="51"/>
        <end position="69"/>
    </location>
</feature>
<feature type="transmembrane region" description="Helical" evidence="16">
    <location>
        <begin position="144"/>
        <end position="169"/>
    </location>
</feature>
<comment type="similarity">
    <text evidence="3 15">Belongs to the CDP-alcohol phosphatidyltransferase class-I family.</text>
</comment>
<keyword evidence="6" id="KW-0444">Lipid biosynthesis</keyword>
<comment type="subcellular location">
    <subcellularLocation>
        <location evidence="2">Endomembrane system</location>
        <topology evidence="2">Multi-pass membrane protein</topology>
    </subcellularLocation>
</comment>
<dbReference type="Proteomes" id="UP000295678">
    <property type="component" value="Unassembled WGS sequence"/>
</dbReference>
<gene>
    <name evidence="18" type="ORF">EDC22_11335</name>
</gene>
<evidence type="ECO:0000256" key="11">
    <source>
        <dbReference type="ARBA" id="ARBA00023136"/>
    </source>
</evidence>
<feature type="transmembrane region" description="Helical" evidence="16">
    <location>
        <begin position="215"/>
        <end position="233"/>
    </location>
</feature>
<dbReference type="Pfam" id="PF01066">
    <property type="entry name" value="CDP-OH_P_transf"/>
    <property type="match status" value="1"/>
</dbReference>
<dbReference type="Gene3D" id="1.20.120.1760">
    <property type="match status" value="1"/>
</dbReference>
<keyword evidence="11 16" id="KW-0472">Membrane</keyword>
<dbReference type="GO" id="GO:0003882">
    <property type="term" value="F:CDP-diacylglycerol-serine O-phosphatidyltransferase activity"/>
    <property type="evidence" value="ECO:0007669"/>
    <property type="project" value="UniProtKB-EC"/>
</dbReference>
<dbReference type="RefSeq" id="WP_132807694.1">
    <property type="nucleotide sequence ID" value="NZ_SMAK01000013.1"/>
</dbReference>
<dbReference type="EC" id="2.7.8.8" evidence="4"/>
<feature type="transmembrane region" description="Helical" evidence="16">
    <location>
        <begin position="25"/>
        <end position="45"/>
    </location>
</feature>
<dbReference type="EMBL" id="SMAK01000013">
    <property type="protein sequence ID" value="TCT05413.1"/>
    <property type="molecule type" value="Genomic_DNA"/>
</dbReference>
<keyword evidence="13" id="KW-1208">Phospholipid metabolism</keyword>
<evidence type="ECO:0000256" key="16">
    <source>
        <dbReference type="SAM" id="Phobius"/>
    </source>
</evidence>
<evidence type="ECO:0000256" key="8">
    <source>
        <dbReference type="ARBA" id="ARBA00022692"/>
    </source>
</evidence>
<comment type="catalytic activity">
    <reaction evidence="1">
        <text>a CDP-1,2-diacyl-sn-glycerol + L-serine = a 1,2-diacyl-sn-glycero-3-phospho-L-serine + CMP + H(+)</text>
        <dbReference type="Rhea" id="RHEA:16913"/>
        <dbReference type="ChEBI" id="CHEBI:15378"/>
        <dbReference type="ChEBI" id="CHEBI:33384"/>
        <dbReference type="ChEBI" id="CHEBI:57262"/>
        <dbReference type="ChEBI" id="CHEBI:58332"/>
        <dbReference type="ChEBI" id="CHEBI:60377"/>
        <dbReference type="EC" id="2.7.8.8"/>
    </reaction>
</comment>
<dbReference type="InterPro" id="IPR050324">
    <property type="entry name" value="CDP-alcohol_PTase-I"/>
</dbReference>
<feature type="domain" description="CDP-alcohol phosphatidyltransferase C-terminal" evidence="17">
    <location>
        <begin position="215"/>
        <end position="250"/>
    </location>
</feature>
<proteinExistence type="inferred from homology"/>
<name>A0A4R3LXV7_9HYPH</name>